<sequence>MGSTSQWTLARPPVPAEESGVPPILMASAPMSCGLREGATTRVRFLRPINIVAPMGLGVVARQISPGSSKRGVRMLIATHKMTRPALSLALAVPTTGLHFVHEKSKSSSFLHVRKMYNKSSYYYTTSPNNLCTSSSAVPMSSFIDDIELEAIKLVLLVVI</sequence>
<protein>
    <submittedName>
        <fullName evidence="1">Uncharacterized protein</fullName>
    </submittedName>
</protein>
<dbReference type="AlphaFoldDB" id="A0A9Q0TIY4"/>
<name>A0A9Q0TIY4_SALPP</name>
<comment type="caution">
    <text evidence="1">The sequence shown here is derived from an EMBL/GenBank/DDBJ whole genome shotgun (WGS) entry which is preliminary data.</text>
</comment>
<reference evidence="1" key="1">
    <citation type="submission" date="2022-11" db="EMBL/GenBank/DDBJ databases">
        <authorList>
            <person name="Hyden B.L."/>
            <person name="Feng K."/>
            <person name="Yates T."/>
            <person name="Jawdy S."/>
            <person name="Smart L.B."/>
            <person name="Muchero W."/>
        </authorList>
    </citation>
    <scope>NUCLEOTIDE SEQUENCE</scope>
    <source>
        <tissue evidence="1">Shoot tip</tissue>
    </source>
</reference>
<proteinExistence type="predicted"/>
<reference evidence="1" key="2">
    <citation type="journal article" date="2023" name="Int. J. Mol. Sci.">
        <title>De Novo Assembly and Annotation of 11 Diverse Shrub Willow (Salix) Genomes Reveals Novel Gene Organization in Sex-Linked Regions.</title>
        <authorList>
            <person name="Hyden B."/>
            <person name="Feng K."/>
            <person name="Yates T.B."/>
            <person name="Jawdy S."/>
            <person name="Cereghino C."/>
            <person name="Smart L.B."/>
            <person name="Muchero W."/>
        </authorList>
    </citation>
    <scope>NUCLEOTIDE SEQUENCE</scope>
    <source>
        <tissue evidence="1">Shoot tip</tissue>
    </source>
</reference>
<gene>
    <name evidence="1" type="ORF">OIU79_008622</name>
</gene>
<organism evidence="1 2">
    <name type="scientific">Salix purpurea</name>
    <name type="common">Purple osier willow</name>
    <dbReference type="NCBI Taxonomy" id="77065"/>
    <lineage>
        <taxon>Eukaryota</taxon>
        <taxon>Viridiplantae</taxon>
        <taxon>Streptophyta</taxon>
        <taxon>Embryophyta</taxon>
        <taxon>Tracheophyta</taxon>
        <taxon>Spermatophyta</taxon>
        <taxon>Magnoliopsida</taxon>
        <taxon>eudicotyledons</taxon>
        <taxon>Gunneridae</taxon>
        <taxon>Pentapetalae</taxon>
        <taxon>rosids</taxon>
        <taxon>fabids</taxon>
        <taxon>Malpighiales</taxon>
        <taxon>Salicaceae</taxon>
        <taxon>Saliceae</taxon>
        <taxon>Salix</taxon>
    </lineage>
</organism>
<accession>A0A9Q0TIY4</accession>
<keyword evidence="2" id="KW-1185">Reference proteome</keyword>
<evidence type="ECO:0000313" key="1">
    <source>
        <dbReference type="EMBL" id="KAJ6712433.1"/>
    </source>
</evidence>
<dbReference type="EMBL" id="JAPFFK010000015">
    <property type="protein sequence ID" value="KAJ6712433.1"/>
    <property type="molecule type" value="Genomic_DNA"/>
</dbReference>
<dbReference type="Proteomes" id="UP001151532">
    <property type="component" value="Chromosome 1"/>
</dbReference>
<evidence type="ECO:0000313" key="2">
    <source>
        <dbReference type="Proteomes" id="UP001151532"/>
    </source>
</evidence>